<evidence type="ECO:0000256" key="2">
    <source>
        <dbReference type="ARBA" id="ARBA00024900"/>
    </source>
</evidence>
<dbReference type="InterPro" id="IPR018152">
    <property type="entry name" value="SOD_Cu/Zn_BS"/>
</dbReference>
<comment type="function">
    <text evidence="2">Destroys radicals which are normally produced within the cells and which are toxic to biological systems. May play a role in favoring mycobacterial survival in phagocytes.</text>
</comment>
<dbReference type="RefSeq" id="WP_054287694.1">
    <property type="nucleotide sequence ID" value="NZ_CP012752.1"/>
</dbReference>
<feature type="domain" description="Superoxide dismutase copper/zinc binding" evidence="4">
    <location>
        <begin position="31"/>
        <end position="175"/>
    </location>
</feature>
<accession>A0A0N9HSG6</accession>
<keyword evidence="3" id="KW-0186">Copper</keyword>
<protein>
    <recommendedName>
        <fullName evidence="3">Superoxide dismutase [Cu-Zn]</fullName>
        <ecNumber evidence="3">1.15.1.1</ecNumber>
    </recommendedName>
</protein>
<evidence type="ECO:0000259" key="4">
    <source>
        <dbReference type="Pfam" id="PF00080"/>
    </source>
</evidence>
<keyword evidence="3" id="KW-0479">Metal-binding</keyword>
<keyword evidence="6" id="KW-1185">Reference proteome</keyword>
<dbReference type="InterPro" id="IPR001424">
    <property type="entry name" value="SOD_Cu_Zn_dom"/>
</dbReference>
<keyword evidence="3" id="KW-0560">Oxidoreductase</keyword>
<dbReference type="KEGG" id="kphy:AOZ06_01140"/>
<sequence length="178" mass="17618">MSPAVASATAGDVASHGVGRATVRSVTGAVLGSVRFEVSNRKILVTGRLSGIAPGFHGFHVHAVGVCDPNSTDPNGVVVPFLTAGGHLNTGGTSHGAHAGDLPSLRVSADGTAVSVTENDQLNAAALFDADGSAIIIHALPDNFAHIPPRYAPAGPDATTLATGDAGGRIACGVVSRS</sequence>
<dbReference type="PROSITE" id="PS00332">
    <property type="entry name" value="SOD_CU_ZN_2"/>
    <property type="match status" value="1"/>
</dbReference>
<dbReference type="GO" id="GO:0004784">
    <property type="term" value="F:superoxide dismutase activity"/>
    <property type="evidence" value="ECO:0007669"/>
    <property type="project" value="UniProtKB-EC"/>
</dbReference>
<organism evidence="5 6">
    <name type="scientific">Kibdelosporangium phytohabitans</name>
    <dbReference type="NCBI Taxonomy" id="860235"/>
    <lineage>
        <taxon>Bacteria</taxon>
        <taxon>Bacillati</taxon>
        <taxon>Actinomycetota</taxon>
        <taxon>Actinomycetes</taxon>
        <taxon>Pseudonocardiales</taxon>
        <taxon>Pseudonocardiaceae</taxon>
        <taxon>Kibdelosporangium</taxon>
    </lineage>
</organism>
<gene>
    <name evidence="5" type="ORF">AOZ06_01140</name>
</gene>
<comment type="catalytic activity">
    <reaction evidence="3">
        <text>2 superoxide + 2 H(+) = H2O2 + O2</text>
        <dbReference type="Rhea" id="RHEA:20696"/>
        <dbReference type="ChEBI" id="CHEBI:15378"/>
        <dbReference type="ChEBI" id="CHEBI:15379"/>
        <dbReference type="ChEBI" id="CHEBI:16240"/>
        <dbReference type="ChEBI" id="CHEBI:18421"/>
        <dbReference type="EC" id="1.15.1.1"/>
    </reaction>
</comment>
<dbReference type="Pfam" id="PF00080">
    <property type="entry name" value="Sod_Cu"/>
    <property type="match status" value="1"/>
</dbReference>
<comment type="cofactor">
    <cofactor evidence="3">
        <name>Cu cation</name>
        <dbReference type="ChEBI" id="CHEBI:23378"/>
    </cofactor>
    <text evidence="3">Binds 1 copper ion per subunit.</text>
</comment>
<dbReference type="GO" id="GO:0005507">
    <property type="term" value="F:copper ion binding"/>
    <property type="evidence" value="ECO:0007669"/>
    <property type="project" value="InterPro"/>
</dbReference>
<dbReference type="AlphaFoldDB" id="A0A0N9HSG6"/>
<dbReference type="Proteomes" id="UP000063699">
    <property type="component" value="Chromosome"/>
</dbReference>
<dbReference type="SUPFAM" id="SSF49329">
    <property type="entry name" value="Cu,Zn superoxide dismutase-like"/>
    <property type="match status" value="1"/>
</dbReference>
<comment type="similarity">
    <text evidence="1 3">Belongs to the Cu-Zn superoxide dismutase family.</text>
</comment>
<dbReference type="EC" id="1.15.1.1" evidence="3"/>
<name>A0A0N9HSG6_9PSEU</name>
<dbReference type="InterPro" id="IPR024134">
    <property type="entry name" value="SOD_Cu/Zn_/chaperone"/>
</dbReference>
<keyword evidence="3" id="KW-0862">Zinc</keyword>
<dbReference type="Gene3D" id="2.60.40.200">
    <property type="entry name" value="Superoxide dismutase, copper/zinc binding domain"/>
    <property type="match status" value="1"/>
</dbReference>
<comment type="cofactor">
    <cofactor evidence="3">
        <name>Zn(2+)</name>
        <dbReference type="ChEBI" id="CHEBI:29105"/>
    </cofactor>
    <text evidence="3">Binds 1 zinc ion per subunit.</text>
</comment>
<dbReference type="PANTHER" id="PTHR10003">
    <property type="entry name" value="SUPEROXIDE DISMUTASE CU-ZN -RELATED"/>
    <property type="match status" value="1"/>
</dbReference>
<evidence type="ECO:0000313" key="5">
    <source>
        <dbReference type="EMBL" id="ALG05714.1"/>
    </source>
</evidence>
<evidence type="ECO:0000256" key="1">
    <source>
        <dbReference type="ARBA" id="ARBA00010457"/>
    </source>
</evidence>
<dbReference type="EMBL" id="CP012752">
    <property type="protein sequence ID" value="ALG05714.1"/>
    <property type="molecule type" value="Genomic_DNA"/>
</dbReference>
<reference evidence="5 6" key="1">
    <citation type="submission" date="2015-07" db="EMBL/GenBank/DDBJ databases">
        <title>Genome sequencing of Kibdelosporangium phytohabitans.</title>
        <authorList>
            <person name="Qin S."/>
            <person name="Xing K."/>
        </authorList>
    </citation>
    <scope>NUCLEOTIDE SEQUENCE [LARGE SCALE GENOMIC DNA]</scope>
    <source>
        <strain evidence="5 6">KLBMP1111</strain>
    </source>
</reference>
<dbReference type="InterPro" id="IPR036423">
    <property type="entry name" value="SOD-like_Cu/Zn_dom_sf"/>
</dbReference>
<evidence type="ECO:0000256" key="3">
    <source>
        <dbReference type="RuleBase" id="RU000393"/>
    </source>
</evidence>
<evidence type="ECO:0000313" key="6">
    <source>
        <dbReference type="Proteomes" id="UP000063699"/>
    </source>
</evidence>
<dbReference type="STRING" id="860235.AOZ06_01140"/>
<proteinExistence type="inferred from homology"/>